<dbReference type="InterPro" id="IPR011990">
    <property type="entry name" value="TPR-like_helical_dom_sf"/>
</dbReference>
<protein>
    <submittedName>
        <fullName evidence="5">Pentatricopeptide repeat-containing protein At5g43790-like</fullName>
    </submittedName>
</protein>
<evidence type="ECO:0000256" key="3">
    <source>
        <dbReference type="SAM" id="MobiDB-lite"/>
    </source>
</evidence>
<keyword evidence="4" id="KW-1185">Reference proteome</keyword>
<sequence length="491" mass="55070">MTPPFAQLQTPIGHILHVLTARCAGPNHVRQVQARLVVLDLSSNTTLASRFINVCHSLGLSHLALRFFAHLPRPHVFICNTLIRAFSLARTPHVPFSVYAHMRKNSIHPNNFTFPFLLKSLADSGEFRQGLCVHTHVVKIGHLEDIFVRNSLLNLYASGGGDMALCRQMFDEMPHRDVVSWTVLITGYRKVRRFGDVLMAFEQMLLSKLDPNRVTIVNVWAACSSVREAGMGMWVHDFVRRRCWELDVTLGTALVNMYMRCGRVDEGLKAFHSLKEKSALTWNMVIKGLALTKNGDGAVSWFYKMQREGVKVDEETLVAVLSACSQSGLIEKGREIFSALLNGEFGISAGIKHYECVIDLLVRGGCQDDALELIRQMPHEPTKTMCRAILAGSTAHGKLNLSELSPRKLIELEPENGAHYVLLSDLYTEMGRWSDVEKARGLMKARGLQKDLDRRFLERRLQDSFPESHSSSDRASGREDDMISSSIVSVG</sequence>
<dbReference type="Gene3D" id="1.25.40.10">
    <property type="entry name" value="Tetratricopeptide repeat domain"/>
    <property type="match status" value="4"/>
</dbReference>
<gene>
    <name evidence="5" type="primary">LOC115750243</name>
</gene>
<keyword evidence="1" id="KW-0677">Repeat</keyword>
<reference evidence="5" key="2">
    <citation type="submission" date="2025-08" db="UniProtKB">
        <authorList>
            <consortium name="RefSeq"/>
        </authorList>
    </citation>
    <scope>IDENTIFICATION</scope>
    <source>
        <tissue evidence="5">Leaf</tissue>
    </source>
</reference>
<dbReference type="PANTHER" id="PTHR47926">
    <property type="entry name" value="PENTATRICOPEPTIDE REPEAT-CONTAINING PROTEIN"/>
    <property type="match status" value="1"/>
</dbReference>
<organism evidence="4 5">
    <name type="scientific">Rhodamnia argentea</name>
    <dbReference type="NCBI Taxonomy" id="178133"/>
    <lineage>
        <taxon>Eukaryota</taxon>
        <taxon>Viridiplantae</taxon>
        <taxon>Streptophyta</taxon>
        <taxon>Embryophyta</taxon>
        <taxon>Tracheophyta</taxon>
        <taxon>Spermatophyta</taxon>
        <taxon>Magnoliopsida</taxon>
        <taxon>eudicotyledons</taxon>
        <taxon>Gunneridae</taxon>
        <taxon>Pentapetalae</taxon>
        <taxon>rosids</taxon>
        <taxon>malvids</taxon>
        <taxon>Myrtales</taxon>
        <taxon>Myrtaceae</taxon>
        <taxon>Myrtoideae</taxon>
        <taxon>Myrteae</taxon>
        <taxon>Australasian group</taxon>
        <taxon>Rhodamnia</taxon>
    </lineage>
</organism>
<evidence type="ECO:0000313" key="4">
    <source>
        <dbReference type="Proteomes" id="UP000827889"/>
    </source>
</evidence>
<name>A0ABM3H109_9MYRT</name>
<evidence type="ECO:0000313" key="5">
    <source>
        <dbReference type="RefSeq" id="XP_048130288.1"/>
    </source>
</evidence>
<dbReference type="PANTHER" id="PTHR47926:SF490">
    <property type="entry name" value="REPEAT-LIKE SUPERFAMILY PROTEIN, PUTATIVE-RELATED"/>
    <property type="match status" value="1"/>
</dbReference>
<evidence type="ECO:0000256" key="1">
    <source>
        <dbReference type="ARBA" id="ARBA00022737"/>
    </source>
</evidence>
<dbReference type="NCBIfam" id="TIGR00756">
    <property type="entry name" value="PPR"/>
    <property type="match status" value="2"/>
</dbReference>
<feature type="compositionally biased region" description="Basic and acidic residues" evidence="3">
    <location>
        <begin position="470"/>
        <end position="481"/>
    </location>
</feature>
<dbReference type="GeneID" id="115750243"/>
<reference evidence="4" key="1">
    <citation type="submission" date="2025-05" db="UniProtKB">
        <authorList>
            <consortium name="RefSeq"/>
        </authorList>
    </citation>
    <scope>NUCLEOTIDE SEQUENCE [LARGE SCALE GENOMIC DNA]</scope>
</reference>
<feature type="region of interest" description="Disordered" evidence="3">
    <location>
        <begin position="463"/>
        <end position="491"/>
    </location>
</feature>
<dbReference type="Pfam" id="PF20431">
    <property type="entry name" value="E_motif"/>
    <property type="match status" value="1"/>
</dbReference>
<dbReference type="PROSITE" id="PS51375">
    <property type="entry name" value="PPR"/>
    <property type="match status" value="2"/>
</dbReference>
<dbReference type="Pfam" id="PF13812">
    <property type="entry name" value="PPR_3"/>
    <property type="match status" value="1"/>
</dbReference>
<dbReference type="InterPro" id="IPR046960">
    <property type="entry name" value="PPR_At4g14850-like_plant"/>
</dbReference>
<proteinExistence type="predicted"/>
<feature type="repeat" description="PPR" evidence="2">
    <location>
        <begin position="278"/>
        <end position="312"/>
    </location>
</feature>
<feature type="repeat" description="PPR" evidence="2">
    <location>
        <begin position="177"/>
        <end position="211"/>
    </location>
</feature>
<dbReference type="RefSeq" id="XP_048130288.1">
    <property type="nucleotide sequence ID" value="XM_048274331.1"/>
</dbReference>
<dbReference type="Proteomes" id="UP000827889">
    <property type="component" value="Chromosome 1"/>
</dbReference>
<evidence type="ECO:0000256" key="2">
    <source>
        <dbReference type="PROSITE-ProRule" id="PRU00708"/>
    </source>
</evidence>
<accession>A0ABM3H109</accession>
<dbReference type="InterPro" id="IPR046848">
    <property type="entry name" value="E_motif"/>
</dbReference>
<dbReference type="Pfam" id="PF01535">
    <property type="entry name" value="PPR"/>
    <property type="match status" value="4"/>
</dbReference>
<dbReference type="InterPro" id="IPR002885">
    <property type="entry name" value="PPR_rpt"/>
</dbReference>